<evidence type="ECO:0000313" key="10">
    <source>
        <dbReference type="EMBL" id="OZG56421.1"/>
    </source>
</evidence>
<feature type="region of interest" description="Disordered" evidence="8">
    <location>
        <begin position="525"/>
        <end position="578"/>
    </location>
</feature>
<comment type="caution">
    <text evidence="10">The sequence shown here is derived from an EMBL/GenBank/DDBJ whole genome shotgun (WGS) entry which is preliminary data.</text>
</comment>
<dbReference type="Pfam" id="PF02028">
    <property type="entry name" value="BCCT"/>
    <property type="match status" value="1"/>
</dbReference>
<dbReference type="InterPro" id="IPR000060">
    <property type="entry name" value="BCCT_transptr"/>
</dbReference>
<comment type="similarity">
    <text evidence="2">Belongs to the BCCT transporter (TC 2.A.15) family.</text>
</comment>
<dbReference type="PANTHER" id="PTHR30047:SF7">
    <property type="entry name" value="HIGH-AFFINITY CHOLINE TRANSPORT PROTEIN"/>
    <property type="match status" value="1"/>
</dbReference>
<dbReference type="NCBIfam" id="TIGR00842">
    <property type="entry name" value="bcct"/>
    <property type="match status" value="1"/>
</dbReference>
<feature type="transmembrane region" description="Helical" evidence="9">
    <location>
        <begin position="209"/>
        <end position="233"/>
    </location>
</feature>
<feature type="transmembrane region" description="Helical" evidence="9">
    <location>
        <begin position="458"/>
        <end position="481"/>
    </location>
</feature>
<evidence type="ECO:0000256" key="3">
    <source>
        <dbReference type="ARBA" id="ARBA00022448"/>
    </source>
</evidence>
<keyword evidence="3" id="KW-0813">Transport</keyword>
<feature type="transmembrane region" description="Helical" evidence="9">
    <location>
        <begin position="70"/>
        <end position="89"/>
    </location>
</feature>
<keyword evidence="4" id="KW-1003">Cell membrane</keyword>
<protein>
    <submittedName>
        <fullName evidence="10">Choline transporter</fullName>
    </submittedName>
</protein>
<comment type="subcellular location">
    <subcellularLocation>
        <location evidence="1">Cell membrane</location>
        <topology evidence="1">Multi-pass membrane protein</topology>
    </subcellularLocation>
</comment>
<dbReference type="Proteomes" id="UP000228976">
    <property type="component" value="Unassembled WGS sequence"/>
</dbReference>
<dbReference type="GO" id="GO:0022857">
    <property type="term" value="F:transmembrane transporter activity"/>
    <property type="evidence" value="ECO:0007669"/>
    <property type="project" value="InterPro"/>
</dbReference>
<feature type="transmembrane region" description="Helical" evidence="9">
    <location>
        <begin position="159"/>
        <end position="180"/>
    </location>
</feature>
<feature type="compositionally biased region" description="Low complexity" evidence="8">
    <location>
        <begin position="541"/>
        <end position="559"/>
    </location>
</feature>
<feature type="region of interest" description="Disordered" evidence="8">
    <location>
        <begin position="1"/>
        <end position="21"/>
    </location>
</feature>
<evidence type="ECO:0000256" key="9">
    <source>
        <dbReference type="SAM" id="Phobius"/>
    </source>
</evidence>
<sequence length="578" mass="63484">MIVADNTKREKQEKQHPTPRKHKRLKNMVTPVFWIALATTLVLIGVALAFPRSFEKASTATREFIAINFGWLYLVIITAMVFVCLYLILTPLGKIRLGDPGTKPEHSTFSWLAMLFAAGMGIGLVFYGAAEPLSHFAVSAPEAKLYSRQALRDALRYSFFHYGIHAWAVYAIVALALAYFQFRKKERTLLSATLKPLFGEKMEGISGKIVDALTIVATVIGVATTLGFGAAQINGGFHYLFGVPVTRFIQLGIIIVATIIFLIDAASGIDKGVKVLSNTAIVFSLVLLVLALFLGPTVRIFNMFISTTGDYLNNFISMSFQSAPYAPSEQAWIRKWTILYWAWWISWSPFVGVFIARISKGRTVREFLTYVLVIPTVFSCIWFTIFGVMSTDSVAADHSLARMPIETALFGTFSHYKGGMLLSIIAIALVLLFFVTSADSATYVLAMESENGTLQPHTRVMMVWGVIVASIAAVLLFAGGLNALQNALIIVALPFAVILSLVTFSLVKELRYEGAQMGLEIKPETYPAKGEPFRSYEDDPAQVQDDPAQGEGDAQQAQGNSSRVQGDAQQAQSNSMQA</sequence>
<keyword evidence="7 9" id="KW-0472">Membrane</keyword>
<feature type="transmembrane region" description="Helical" evidence="9">
    <location>
        <begin position="28"/>
        <end position="50"/>
    </location>
</feature>
<name>A0A261FB94_9BIFI</name>
<feature type="transmembrane region" description="Helical" evidence="9">
    <location>
        <begin position="367"/>
        <end position="389"/>
    </location>
</feature>
<feature type="compositionally biased region" description="Basic and acidic residues" evidence="8">
    <location>
        <begin position="1"/>
        <end position="16"/>
    </location>
</feature>
<gene>
    <name evidence="10" type="ORF">AEAE_0909</name>
</gene>
<dbReference type="PANTHER" id="PTHR30047">
    <property type="entry name" value="HIGH-AFFINITY CHOLINE TRANSPORT PROTEIN-RELATED"/>
    <property type="match status" value="1"/>
</dbReference>
<evidence type="ECO:0000256" key="2">
    <source>
        <dbReference type="ARBA" id="ARBA00005658"/>
    </source>
</evidence>
<evidence type="ECO:0000256" key="7">
    <source>
        <dbReference type="ARBA" id="ARBA00023136"/>
    </source>
</evidence>
<feature type="transmembrane region" description="Helical" evidence="9">
    <location>
        <begin position="239"/>
        <end position="263"/>
    </location>
</feature>
<organism evidence="10 11">
    <name type="scientific">Aeriscardovia aeriphila</name>
    <dbReference type="NCBI Taxonomy" id="218139"/>
    <lineage>
        <taxon>Bacteria</taxon>
        <taxon>Bacillati</taxon>
        <taxon>Actinomycetota</taxon>
        <taxon>Actinomycetes</taxon>
        <taxon>Bifidobacteriales</taxon>
        <taxon>Bifidobacteriaceae</taxon>
        <taxon>Aeriscardovia</taxon>
    </lineage>
</organism>
<evidence type="ECO:0000256" key="6">
    <source>
        <dbReference type="ARBA" id="ARBA00022989"/>
    </source>
</evidence>
<feature type="transmembrane region" description="Helical" evidence="9">
    <location>
        <begin position="487"/>
        <end position="507"/>
    </location>
</feature>
<keyword evidence="5 9" id="KW-0812">Transmembrane</keyword>
<keyword evidence="11" id="KW-1185">Reference proteome</keyword>
<evidence type="ECO:0000256" key="1">
    <source>
        <dbReference type="ARBA" id="ARBA00004651"/>
    </source>
</evidence>
<accession>A0A261FB94</accession>
<evidence type="ECO:0000256" key="8">
    <source>
        <dbReference type="SAM" id="MobiDB-lite"/>
    </source>
</evidence>
<keyword evidence="6 9" id="KW-1133">Transmembrane helix</keyword>
<feature type="compositionally biased region" description="Polar residues" evidence="8">
    <location>
        <begin position="560"/>
        <end position="578"/>
    </location>
</feature>
<dbReference type="EMBL" id="MWWU01000002">
    <property type="protein sequence ID" value="OZG56421.1"/>
    <property type="molecule type" value="Genomic_DNA"/>
</dbReference>
<proteinExistence type="inferred from homology"/>
<dbReference type="GO" id="GO:0005886">
    <property type="term" value="C:plasma membrane"/>
    <property type="evidence" value="ECO:0007669"/>
    <property type="project" value="UniProtKB-SubCell"/>
</dbReference>
<feature type="transmembrane region" description="Helical" evidence="9">
    <location>
        <begin position="338"/>
        <end position="355"/>
    </location>
</feature>
<evidence type="ECO:0000313" key="11">
    <source>
        <dbReference type="Proteomes" id="UP000228976"/>
    </source>
</evidence>
<feature type="transmembrane region" description="Helical" evidence="9">
    <location>
        <begin position="275"/>
        <end position="294"/>
    </location>
</feature>
<evidence type="ECO:0000256" key="5">
    <source>
        <dbReference type="ARBA" id="ARBA00022692"/>
    </source>
</evidence>
<reference evidence="10 11" key="1">
    <citation type="journal article" date="2017" name="BMC Genomics">
        <title>Comparative genomic and phylogenomic analyses of the Bifidobacteriaceae family.</title>
        <authorList>
            <person name="Lugli G.A."/>
            <person name="Milani C."/>
            <person name="Turroni F."/>
            <person name="Duranti S."/>
            <person name="Mancabelli L."/>
            <person name="Mangifesta M."/>
            <person name="Ferrario C."/>
            <person name="Modesto M."/>
            <person name="Mattarelli P."/>
            <person name="Jiri K."/>
            <person name="van Sinderen D."/>
            <person name="Ventura M."/>
        </authorList>
    </citation>
    <scope>NUCLEOTIDE SEQUENCE [LARGE SCALE GENOMIC DNA]</scope>
    <source>
        <strain evidence="10 11">LMG 21773</strain>
    </source>
</reference>
<dbReference type="AlphaFoldDB" id="A0A261FB94"/>
<feature type="transmembrane region" description="Helical" evidence="9">
    <location>
        <begin position="420"/>
        <end position="446"/>
    </location>
</feature>
<evidence type="ECO:0000256" key="4">
    <source>
        <dbReference type="ARBA" id="ARBA00022475"/>
    </source>
</evidence>
<feature type="transmembrane region" description="Helical" evidence="9">
    <location>
        <begin position="109"/>
        <end position="130"/>
    </location>
</feature>